<keyword evidence="5" id="KW-0408">Iron</keyword>
<gene>
    <name evidence="7" type="ORF">GCM10011396_00600</name>
</gene>
<evidence type="ECO:0000256" key="2">
    <source>
        <dbReference type="ARBA" id="ARBA00022723"/>
    </source>
</evidence>
<dbReference type="GO" id="GO:0046872">
    <property type="term" value="F:metal ion binding"/>
    <property type="evidence" value="ECO:0007669"/>
    <property type="project" value="UniProtKB-KW"/>
</dbReference>
<dbReference type="PANTHER" id="PTHR43779">
    <property type="entry name" value="DIOXYGENASE RV0097-RELATED"/>
    <property type="match status" value="1"/>
</dbReference>
<evidence type="ECO:0000256" key="1">
    <source>
        <dbReference type="ARBA" id="ARBA00005896"/>
    </source>
</evidence>
<keyword evidence="8" id="KW-1185">Reference proteome</keyword>
<dbReference type="Gene3D" id="3.60.130.10">
    <property type="entry name" value="Clavaminate synthase-like"/>
    <property type="match status" value="1"/>
</dbReference>
<keyword evidence="4" id="KW-0560">Oxidoreductase</keyword>
<dbReference type="SUPFAM" id="SSF51197">
    <property type="entry name" value="Clavaminate synthase-like"/>
    <property type="match status" value="1"/>
</dbReference>
<sequence length="257" mass="28760">MPIGFGAFVEEINLRQIGESDTGKLREALLEYGLLVVRDQGLAPDEQVAASRIFGSLETFPNTGNQVAGVPQIFRVASRPADGHVEVGRYWHSDGSFREVATPITLWQTVEEAREGGQTLFTDLQLAYRELSLEMKRKVEKLITVHRNGILHPLVMLHPKTGRPGLYLNMGLTHHIQGLREGESEELMAELDQHFSRPGATYIHAWQKGDFVIADNLRVAHKATSVSADQRRILNRTTVSGNDVFWNKVDGREKLVA</sequence>
<evidence type="ECO:0000259" key="6">
    <source>
        <dbReference type="Pfam" id="PF02668"/>
    </source>
</evidence>
<evidence type="ECO:0000256" key="4">
    <source>
        <dbReference type="ARBA" id="ARBA00023002"/>
    </source>
</evidence>
<accession>A0A916U367</accession>
<protein>
    <submittedName>
        <fullName evidence="7">Taurine dioxygenase</fullName>
    </submittedName>
</protein>
<keyword evidence="3 7" id="KW-0223">Dioxygenase</keyword>
<dbReference type="Pfam" id="PF02668">
    <property type="entry name" value="TauD"/>
    <property type="match status" value="1"/>
</dbReference>
<evidence type="ECO:0000313" key="7">
    <source>
        <dbReference type="EMBL" id="GGC57637.1"/>
    </source>
</evidence>
<evidence type="ECO:0000256" key="3">
    <source>
        <dbReference type="ARBA" id="ARBA00022964"/>
    </source>
</evidence>
<dbReference type="PANTHER" id="PTHR43779:SF3">
    <property type="entry name" value="(3R)-3-[(CARBOXYMETHYL)AMINO]FATTY ACID OXYGENASE_DECARBOXYLASE"/>
    <property type="match status" value="1"/>
</dbReference>
<dbReference type="Proteomes" id="UP000637423">
    <property type="component" value="Unassembled WGS sequence"/>
</dbReference>
<reference evidence="7" key="1">
    <citation type="journal article" date="2014" name="Int. J. Syst. Evol. Microbiol.">
        <title>Complete genome sequence of Corynebacterium casei LMG S-19264T (=DSM 44701T), isolated from a smear-ripened cheese.</title>
        <authorList>
            <consortium name="US DOE Joint Genome Institute (JGI-PGF)"/>
            <person name="Walter F."/>
            <person name="Albersmeier A."/>
            <person name="Kalinowski J."/>
            <person name="Ruckert C."/>
        </authorList>
    </citation>
    <scope>NUCLEOTIDE SEQUENCE</scope>
    <source>
        <strain evidence="7">CGMCC 1.10998</strain>
    </source>
</reference>
<organism evidence="7 8">
    <name type="scientific">Undibacterium terreum</name>
    <dbReference type="NCBI Taxonomy" id="1224302"/>
    <lineage>
        <taxon>Bacteria</taxon>
        <taxon>Pseudomonadati</taxon>
        <taxon>Pseudomonadota</taxon>
        <taxon>Betaproteobacteria</taxon>
        <taxon>Burkholderiales</taxon>
        <taxon>Oxalobacteraceae</taxon>
        <taxon>Undibacterium</taxon>
    </lineage>
</organism>
<comment type="similarity">
    <text evidence="1">Belongs to the TfdA dioxygenase family.</text>
</comment>
<evidence type="ECO:0000256" key="5">
    <source>
        <dbReference type="ARBA" id="ARBA00023004"/>
    </source>
</evidence>
<comment type="caution">
    <text evidence="7">The sequence shown here is derived from an EMBL/GenBank/DDBJ whole genome shotgun (WGS) entry which is preliminary data.</text>
</comment>
<proteinExistence type="inferred from homology"/>
<reference evidence="7" key="2">
    <citation type="submission" date="2020-09" db="EMBL/GenBank/DDBJ databases">
        <authorList>
            <person name="Sun Q."/>
            <person name="Zhou Y."/>
        </authorList>
    </citation>
    <scope>NUCLEOTIDE SEQUENCE</scope>
    <source>
        <strain evidence="7">CGMCC 1.10998</strain>
    </source>
</reference>
<dbReference type="GO" id="GO:0016706">
    <property type="term" value="F:2-oxoglutarate-dependent dioxygenase activity"/>
    <property type="evidence" value="ECO:0007669"/>
    <property type="project" value="UniProtKB-ARBA"/>
</dbReference>
<dbReference type="EMBL" id="BMED01000001">
    <property type="protein sequence ID" value="GGC57637.1"/>
    <property type="molecule type" value="Genomic_DNA"/>
</dbReference>
<dbReference type="InterPro" id="IPR042098">
    <property type="entry name" value="TauD-like_sf"/>
</dbReference>
<name>A0A916U367_9BURK</name>
<feature type="domain" description="TauD/TfdA-like" evidence="6">
    <location>
        <begin position="10"/>
        <end position="238"/>
    </location>
</feature>
<dbReference type="InterPro" id="IPR051178">
    <property type="entry name" value="TfdA_dioxygenase"/>
</dbReference>
<dbReference type="AlphaFoldDB" id="A0A916U367"/>
<evidence type="ECO:0000313" key="8">
    <source>
        <dbReference type="Proteomes" id="UP000637423"/>
    </source>
</evidence>
<keyword evidence="2" id="KW-0479">Metal-binding</keyword>
<dbReference type="InterPro" id="IPR003819">
    <property type="entry name" value="TauD/TfdA-like"/>
</dbReference>